<dbReference type="EMBL" id="CP144541">
    <property type="protein sequence ID" value="WVW78353.1"/>
    <property type="molecule type" value="Genomic_DNA"/>
</dbReference>
<dbReference type="KEGG" id="kbi:30208078"/>
<dbReference type="EMBL" id="KI894020">
    <property type="protein sequence ID" value="OCF26002.1"/>
    <property type="molecule type" value="Genomic_DNA"/>
</dbReference>
<dbReference type="RefSeq" id="XP_019047072.1">
    <property type="nucleotide sequence ID" value="XM_019190324.1"/>
</dbReference>
<reference evidence="2" key="4">
    <citation type="submission" date="2024-02" db="EMBL/GenBank/DDBJ databases">
        <title>Comparative genomics of Cryptococcus and Kwoniella reveals pathogenesis evolution and contrasting modes of karyotype evolution via chromosome fusion or intercentromeric recombination.</title>
        <authorList>
            <person name="Coelho M.A."/>
            <person name="David-Palma M."/>
            <person name="Shea T."/>
            <person name="Bowers K."/>
            <person name="McGinley-Smith S."/>
            <person name="Mohammad A.W."/>
            <person name="Gnirke A."/>
            <person name="Yurkov A.M."/>
            <person name="Nowrousian M."/>
            <person name="Sun S."/>
            <person name="Cuomo C.A."/>
            <person name="Heitman J."/>
        </authorList>
    </citation>
    <scope>NUCLEOTIDE SEQUENCE</scope>
    <source>
        <strain evidence="2">CBS 10118</strain>
    </source>
</reference>
<dbReference type="Proteomes" id="UP000092730">
    <property type="component" value="Chromosome 1"/>
</dbReference>
<protein>
    <submittedName>
        <fullName evidence="1">Uncharacterized protein</fullName>
    </submittedName>
</protein>
<dbReference type="GeneID" id="30208078"/>
<accession>A0A1B9G4R9</accession>
<reference evidence="1" key="3">
    <citation type="submission" date="2014-01" db="EMBL/GenBank/DDBJ databases">
        <title>Evolution of pathogenesis and genome organization in the Tremellales.</title>
        <authorList>
            <person name="Cuomo C."/>
            <person name="Litvintseva A."/>
            <person name="Heitman J."/>
            <person name="Chen Y."/>
            <person name="Sun S."/>
            <person name="Springer D."/>
            <person name="Dromer F."/>
            <person name="Young S."/>
            <person name="Zeng Q."/>
            <person name="Chapman S."/>
            <person name="Gujja S."/>
            <person name="Saif S."/>
            <person name="Birren B."/>
        </authorList>
    </citation>
    <scope>NUCLEOTIDE SEQUENCE</scope>
    <source>
        <strain evidence="1">CBS 10118</strain>
    </source>
</reference>
<evidence type="ECO:0000313" key="1">
    <source>
        <dbReference type="EMBL" id="OCF26002.1"/>
    </source>
</evidence>
<proteinExistence type="predicted"/>
<evidence type="ECO:0000313" key="2">
    <source>
        <dbReference type="EMBL" id="WVW78353.1"/>
    </source>
</evidence>
<dbReference type="VEuPathDB" id="FungiDB:I302_03679"/>
<evidence type="ECO:0000313" key="3">
    <source>
        <dbReference type="Proteomes" id="UP000092730"/>
    </source>
</evidence>
<dbReference type="AlphaFoldDB" id="A0A1B9G4R9"/>
<organism evidence="1">
    <name type="scientific">Kwoniella bestiolae CBS 10118</name>
    <dbReference type="NCBI Taxonomy" id="1296100"/>
    <lineage>
        <taxon>Eukaryota</taxon>
        <taxon>Fungi</taxon>
        <taxon>Dikarya</taxon>
        <taxon>Basidiomycota</taxon>
        <taxon>Agaricomycotina</taxon>
        <taxon>Tremellomycetes</taxon>
        <taxon>Tremellales</taxon>
        <taxon>Cryptococcaceae</taxon>
        <taxon>Kwoniella</taxon>
    </lineage>
</organism>
<sequence length="138" mass="15909">MSDSDSQLSPEQAAAIEYSQKSLDRWNELEDFTRSEEFLRFMDLTNQAQEGTLRQEDYAEASALSQSVGERYNRLRKDVSDALGGKSREELEAELKELEAKQKELWESMQSDFEEETNTCLICEVDENDEATQSEYGK</sequence>
<name>A0A1B9G4R9_9TREE</name>
<keyword evidence="3" id="KW-1185">Reference proteome</keyword>
<gene>
    <name evidence="1" type="ORF">I302_03679</name>
    <name evidence="2" type="ORF">I302_100307</name>
</gene>
<reference evidence="2" key="2">
    <citation type="submission" date="2013-07" db="EMBL/GenBank/DDBJ databases">
        <authorList>
            <consortium name="The Broad Institute Genome Sequencing Platform"/>
            <person name="Cuomo C."/>
            <person name="Litvintseva A."/>
            <person name="Chen Y."/>
            <person name="Heitman J."/>
            <person name="Sun S."/>
            <person name="Springer D."/>
            <person name="Dromer F."/>
            <person name="Young S.K."/>
            <person name="Zeng Q."/>
            <person name="Gargeya S."/>
            <person name="Fitzgerald M."/>
            <person name="Abouelleil A."/>
            <person name="Alvarado L."/>
            <person name="Berlin A.M."/>
            <person name="Chapman S.B."/>
            <person name="Dewar J."/>
            <person name="Goldberg J."/>
            <person name="Griggs A."/>
            <person name="Gujja S."/>
            <person name="Hansen M."/>
            <person name="Howarth C."/>
            <person name="Imamovic A."/>
            <person name="Larimer J."/>
            <person name="McCowan C."/>
            <person name="Murphy C."/>
            <person name="Pearson M."/>
            <person name="Priest M."/>
            <person name="Roberts A."/>
            <person name="Saif S."/>
            <person name="Shea T."/>
            <person name="Sykes S."/>
            <person name="Wortman J."/>
            <person name="Nusbaum C."/>
            <person name="Birren B."/>
        </authorList>
    </citation>
    <scope>NUCLEOTIDE SEQUENCE</scope>
    <source>
        <strain evidence="2">CBS 10118</strain>
    </source>
</reference>
<reference evidence="1" key="1">
    <citation type="submission" date="2013-07" db="EMBL/GenBank/DDBJ databases">
        <title>The Genome Sequence of Cryptococcus bestiolae CBS10118.</title>
        <authorList>
            <consortium name="The Broad Institute Genome Sequencing Platform"/>
            <person name="Cuomo C."/>
            <person name="Litvintseva A."/>
            <person name="Chen Y."/>
            <person name="Heitman J."/>
            <person name="Sun S."/>
            <person name="Springer D."/>
            <person name="Dromer F."/>
            <person name="Young S.K."/>
            <person name="Zeng Q."/>
            <person name="Gargeya S."/>
            <person name="Fitzgerald M."/>
            <person name="Abouelleil A."/>
            <person name="Alvarado L."/>
            <person name="Berlin A.M."/>
            <person name="Chapman S.B."/>
            <person name="Dewar J."/>
            <person name="Goldberg J."/>
            <person name="Griggs A."/>
            <person name="Gujja S."/>
            <person name="Hansen M."/>
            <person name="Howarth C."/>
            <person name="Imamovic A."/>
            <person name="Larimer J."/>
            <person name="McCowan C."/>
            <person name="Murphy C."/>
            <person name="Pearson M."/>
            <person name="Priest M."/>
            <person name="Roberts A."/>
            <person name="Saif S."/>
            <person name="Shea T."/>
            <person name="Sykes S."/>
            <person name="Wortman J."/>
            <person name="Nusbaum C."/>
            <person name="Birren B."/>
        </authorList>
    </citation>
    <scope>NUCLEOTIDE SEQUENCE [LARGE SCALE GENOMIC DNA]</scope>
    <source>
        <strain evidence="1">CBS 10118</strain>
    </source>
</reference>